<comment type="caution">
    <text evidence="2">The sequence shown here is derived from an EMBL/GenBank/DDBJ whole genome shotgun (WGS) entry which is preliminary data.</text>
</comment>
<name>A0ABR3K1D7_9AGAR</name>
<evidence type="ECO:0000259" key="1">
    <source>
        <dbReference type="Pfam" id="PF01593"/>
    </source>
</evidence>
<dbReference type="InterPro" id="IPR036188">
    <property type="entry name" value="FAD/NAD-bd_sf"/>
</dbReference>
<dbReference type="Gene3D" id="3.50.50.60">
    <property type="entry name" value="FAD/NAD(P)-binding domain"/>
    <property type="match status" value="1"/>
</dbReference>
<dbReference type="PANTHER" id="PTHR42923">
    <property type="entry name" value="PROTOPORPHYRINOGEN OXIDASE"/>
    <property type="match status" value="1"/>
</dbReference>
<dbReference type="InterPro" id="IPR050464">
    <property type="entry name" value="Zeta_carotene_desat/Oxidored"/>
</dbReference>
<dbReference type="Pfam" id="PF01593">
    <property type="entry name" value="Amino_oxidase"/>
    <property type="match status" value="1"/>
</dbReference>
<evidence type="ECO:0000313" key="2">
    <source>
        <dbReference type="EMBL" id="KAL0961180.1"/>
    </source>
</evidence>
<sequence>MDFPARTLLQFMNNHHLLQITGKPKWLTIQGGSINYVQTIVSKLASSQLHLSTPIQAVKSQSSNEECSQVTLVTADGKQSSYDHVILACHSDTALSLLRSGGGLTSDEEEILGRVRWNKNVAVLHSDTKLMPRSRLAWSCWNYLTSSVLGSDGRRKPNADQVALTYWINQLQHISEKKYGPVLVTLNPPVEPDKDKVVGRYNYEHPVIDSQAIRSQLEMPVIQGKRGISYAGAWLSYGFHEDGFASGLHAVVNHIPNVRPPFPIEEPDREPQPVWIAHLFDLLEGSGTRVVLAGVLSWWLGVARGILGIFFDLRHIGDVELTERQKSE</sequence>
<organism evidence="2 3">
    <name type="scientific">Hohenbuehelia grisea</name>
    <dbReference type="NCBI Taxonomy" id="104357"/>
    <lineage>
        <taxon>Eukaryota</taxon>
        <taxon>Fungi</taxon>
        <taxon>Dikarya</taxon>
        <taxon>Basidiomycota</taxon>
        <taxon>Agaricomycotina</taxon>
        <taxon>Agaricomycetes</taxon>
        <taxon>Agaricomycetidae</taxon>
        <taxon>Agaricales</taxon>
        <taxon>Pleurotineae</taxon>
        <taxon>Pleurotaceae</taxon>
        <taxon>Hohenbuehelia</taxon>
    </lineage>
</organism>
<dbReference type="PANTHER" id="PTHR42923:SF17">
    <property type="entry name" value="AMINE OXIDASE DOMAIN-CONTAINING PROTEIN"/>
    <property type="match status" value="1"/>
</dbReference>
<gene>
    <name evidence="2" type="ORF">HGRIS_006152</name>
</gene>
<dbReference type="EMBL" id="JASNQZ010000001">
    <property type="protein sequence ID" value="KAL0961180.1"/>
    <property type="molecule type" value="Genomic_DNA"/>
</dbReference>
<keyword evidence="3" id="KW-1185">Reference proteome</keyword>
<dbReference type="InterPro" id="IPR002937">
    <property type="entry name" value="Amino_oxidase"/>
</dbReference>
<dbReference type="Gene3D" id="3.30.70.1990">
    <property type="match status" value="1"/>
</dbReference>
<dbReference type="Proteomes" id="UP001556367">
    <property type="component" value="Unassembled WGS sequence"/>
</dbReference>
<feature type="domain" description="Amine oxidase" evidence="1">
    <location>
        <begin position="18"/>
        <end position="104"/>
    </location>
</feature>
<proteinExistence type="predicted"/>
<protein>
    <recommendedName>
        <fullName evidence="1">Amine oxidase domain-containing protein</fullName>
    </recommendedName>
</protein>
<reference evidence="3" key="1">
    <citation type="submission" date="2024-06" db="EMBL/GenBank/DDBJ databases">
        <title>Multi-omics analyses provide insights into the biosynthesis of the anticancer antibiotic pleurotin in Hohenbuehelia grisea.</title>
        <authorList>
            <person name="Weaver J.A."/>
            <person name="Alberti F."/>
        </authorList>
    </citation>
    <scope>NUCLEOTIDE SEQUENCE [LARGE SCALE GENOMIC DNA]</scope>
    <source>
        <strain evidence="3">T-177</strain>
    </source>
</reference>
<evidence type="ECO:0000313" key="3">
    <source>
        <dbReference type="Proteomes" id="UP001556367"/>
    </source>
</evidence>
<accession>A0ABR3K1D7</accession>
<dbReference type="Gene3D" id="1.10.405.20">
    <property type="match status" value="1"/>
</dbReference>
<dbReference type="SUPFAM" id="SSF51905">
    <property type="entry name" value="FAD/NAD(P)-binding domain"/>
    <property type="match status" value="1"/>
</dbReference>